<evidence type="ECO:0000313" key="2">
    <source>
        <dbReference type="EMBL" id="AGB38170.1"/>
    </source>
</evidence>
<keyword evidence="3" id="KW-1185">Reference proteome</keyword>
<dbReference type="OrthoDB" id="170548at2157"/>
<name>L0K0T7_9EURY</name>
<feature type="compositionally biased region" description="Acidic residues" evidence="1">
    <location>
        <begin position="137"/>
        <end position="172"/>
    </location>
</feature>
<dbReference type="RefSeq" id="WP_015321612.1">
    <property type="nucleotide sequence ID" value="NC_019974.1"/>
</dbReference>
<evidence type="ECO:0000313" key="3">
    <source>
        <dbReference type="Proteomes" id="UP000010878"/>
    </source>
</evidence>
<dbReference type="KEGG" id="nou:Natoc_2394"/>
<organism evidence="2 3">
    <name type="scientific">Natronococcus occultus SP4</name>
    <dbReference type="NCBI Taxonomy" id="694430"/>
    <lineage>
        <taxon>Archaea</taxon>
        <taxon>Methanobacteriati</taxon>
        <taxon>Methanobacteriota</taxon>
        <taxon>Stenosarchaea group</taxon>
        <taxon>Halobacteria</taxon>
        <taxon>Halobacteriales</taxon>
        <taxon>Natrialbaceae</taxon>
        <taxon>Natronococcus</taxon>
    </lineage>
</organism>
<dbReference type="GeneID" id="14404078"/>
<dbReference type="eggNOG" id="arCOG10786">
    <property type="taxonomic scope" value="Archaea"/>
</dbReference>
<feature type="region of interest" description="Disordered" evidence="1">
    <location>
        <begin position="132"/>
        <end position="186"/>
    </location>
</feature>
<dbReference type="EMBL" id="CP003929">
    <property type="protein sequence ID" value="AGB38170.1"/>
    <property type="molecule type" value="Genomic_DNA"/>
</dbReference>
<sequence>MRISIPGFDGVYFDTEAESSALTLAFTAAGRRAPKPQGYAVQLLPYLWSFDVDLREVPNEHPIQYLHPEGAQSLGRLPAERGVRQAGAELETVLRFVWAVNDELESATGKMVGRDPKAIHDGVTIEITDGSVGVEGSELETDEFDVDEDATETTIDIEDDPTEQPGDSEEPDHDLGDDSERDLDEY</sequence>
<dbReference type="AlphaFoldDB" id="L0K0T7"/>
<proteinExistence type="predicted"/>
<reference evidence="2 3" key="1">
    <citation type="submission" date="2012-11" db="EMBL/GenBank/DDBJ databases">
        <title>FINISHED of Natronococcus occultus SP4, DSM 3396.</title>
        <authorList>
            <consortium name="DOE Joint Genome Institute"/>
            <person name="Eisen J."/>
            <person name="Huntemann M."/>
            <person name="Wei C.-L."/>
            <person name="Han J."/>
            <person name="Detter J.C."/>
            <person name="Han C."/>
            <person name="Tapia R."/>
            <person name="Chen A."/>
            <person name="Kyrpides N."/>
            <person name="Mavromatis K."/>
            <person name="Markowitz V."/>
            <person name="Szeto E."/>
            <person name="Ivanova N."/>
            <person name="Mikhailova N."/>
            <person name="Ovchinnikova G."/>
            <person name="Pagani I."/>
            <person name="Pati A."/>
            <person name="Goodwin L."/>
            <person name="Nordberg H.P."/>
            <person name="Cantor M.N."/>
            <person name="Hua S.X."/>
            <person name="Woyke T."/>
            <person name="Eisen J."/>
            <person name="Klenk H.-P."/>
            <person name="Klenk H.-P."/>
        </authorList>
    </citation>
    <scope>NUCLEOTIDE SEQUENCE [LARGE SCALE GENOMIC DNA]</scope>
    <source>
        <strain evidence="2 3">SP4</strain>
    </source>
</reference>
<dbReference type="HOGENOM" id="CLU_094840_1_0_2"/>
<protein>
    <submittedName>
        <fullName evidence="2">Uncharacterized protein</fullName>
    </submittedName>
</protein>
<dbReference type="Proteomes" id="UP000010878">
    <property type="component" value="Chromosome"/>
</dbReference>
<accession>L0K0T7</accession>
<gene>
    <name evidence="2" type="ORF">Natoc_2394</name>
</gene>
<evidence type="ECO:0000256" key="1">
    <source>
        <dbReference type="SAM" id="MobiDB-lite"/>
    </source>
</evidence>
<dbReference type="STRING" id="694430.Natoc_2394"/>